<organism evidence="1">
    <name type="scientific">bioreactor metagenome</name>
    <dbReference type="NCBI Taxonomy" id="1076179"/>
    <lineage>
        <taxon>unclassified sequences</taxon>
        <taxon>metagenomes</taxon>
        <taxon>ecological metagenomes</taxon>
    </lineage>
</organism>
<comment type="caution">
    <text evidence="1">The sequence shown here is derived from an EMBL/GenBank/DDBJ whole genome shotgun (WGS) entry which is preliminary data.</text>
</comment>
<sequence>MIVVIRKGRKKGLFLAAKVLGFHDLTGHQGKPFFQHYDFFSLVWDVSPECIGIADLGAVCVFPFFPADVSLFFEGLKPPDYRSPVKPGYFFQPRKGRITAPGRMIVVIRKGRKKGLFLAVKIGGLHDLTGHLRILFNQEHGSSSWKNLFVFVAAAEALVLASGKELHQ</sequence>
<accession>A0A644ZTE3</accession>
<reference evidence="1" key="1">
    <citation type="submission" date="2019-08" db="EMBL/GenBank/DDBJ databases">
        <authorList>
            <person name="Kucharzyk K."/>
            <person name="Murdoch R.W."/>
            <person name="Higgins S."/>
            <person name="Loffler F."/>
        </authorList>
    </citation>
    <scope>NUCLEOTIDE SEQUENCE</scope>
</reference>
<gene>
    <name evidence="1" type="ORF">SDC9_90800</name>
</gene>
<proteinExistence type="predicted"/>
<protein>
    <submittedName>
        <fullName evidence="1">Uncharacterized protein</fullName>
    </submittedName>
</protein>
<name>A0A644ZTE3_9ZZZZ</name>
<evidence type="ECO:0000313" key="1">
    <source>
        <dbReference type="EMBL" id="MPM44122.1"/>
    </source>
</evidence>
<dbReference type="AlphaFoldDB" id="A0A644ZTE3"/>
<dbReference type="EMBL" id="VSSQ01010360">
    <property type="protein sequence ID" value="MPM44122.1"/>
    <property type="molecule type" value="Genomic_DNA"/>
</dbReference>